<dbReference type="SUPFAM" id="SSF50891">
    <property type="entry name" value="Cyclophilin-like"/>
    <property type="match status" value="1"/>
</dbReference>
<feature type="chain" id="PRO_5004305549" description="Cyclophilin-like domain-containing protein" evidence="1">
    <location>
        <begin position="27"/>
        <end position="166"/>
    </location>
</feature>
<dbReference type="Pfam" id="PF18050">
    <property type="entry name" value="Cyclophil_like2"/>
    <property type="match status" value="1"/>
</dbReference>
<feature type="domain" description="Cyclophilin-like" evidence="2">
    <location>
        <begin position="54"/>
        <end position="163"/>
    </location>
</feature>
<dbReference type="RefSeq" id="WP_011076995.1">
    <property type="nucleotide sequence ID" value="NC_004432.1"/>
</dbReference>
<dbReference type="KEGG" id="mpe:MYPE1680"/>
<accession>Q8EWN5</accession>
<dbReference type="HOGENOM" id="CLU_099043_0_0_14"/>
<name>Q8EWN5_MALP2</name>
<keyword evidence="4" id="KW-1185">Reference proteome</keyword>
<evidence type="ECO:0000259" key="2">
    <source>
        <dbReference type="Pfam" id="PF18050"/>
    </source>
</evidence>
<dbReference type="EMBL" id="BA000026">
    <property type="protein sequence ID" value="BAC43959.1"/>
    <property type="molecule type" value="Genomic_DNA"/>
</dbReference>
<dbReference type="AlphaFoldDB" id="Q8EWN5"/>
<dbReference type="STRING" id="272633.gene:10731267"/>
<dbReference type="PROSITE" id="PS51257">
    <property type="entry name" value="PROKAR_LIPOPROTEIN"/>
    <property type="match status" value="1"/>
</dbReference>
<dbReference type="InterPro" id="IPR029000">
    <property type="entry name" value="Cyclophilin-like_dom_sf"/>
</dbReference>
<evidence type="ECO:0000256" key="1">
    <source>
        <dbReference type="SAM" id="SignalP"/>
    </source>
</evidence>
<evidence type="ECO:0000313" key="3">
    <source>
        <dbReference type="EMBL" id="BAC43959.1"/>
    </source>
</evidence>
<evidence type="ECO:0000313" key="4">
    <source>
        <dbReference type="Proteomes" id="UP000002522"/>
    </source>
</evidence>
<proteinExistence type="predicted"/>
<dbReference type="Gene3D" id="2.40.100.20">
    <property type="match status" value="1"/>
</dbReference>
<gene>
    <name evidence="3" type="ordered locus">MYPE1680</name>
</gene>
<dbReference type="Proteomes" id="UP000002522">
    <property type="component" value="Chromosome"/>
</dbReference>
<reference evidence="3 4" key="1">
    <citation type="journal article" date="2002" name="Nucleic Acids Res.">
        <title>The complete genomic sequence of Mycoplasma penetrans, an intracellular bacterial pathogen in humans.</title>
        <authorList>
            <person name="Sasaki Y."/>
            <person name="Ishikawa J."/>
            <person name="Yamashita A."/>
            <person name="Oshima K."/>
            <person name="Kenri T."/>
            <person name="Furuya K."/>
            <person name="Yoshino C."/>
            <person name="Horino A."/>
            <person name="Shiba T."/>
            <person name="Sasaki T."/>
            <person name="Hattori M."/>
        </authorList>
    </citation>
    <scope>NUCLEOTIDE SEQUENCE [LARGE SCALE GENOMIC DNA]</scope>
    <source>
        <strain evidence="3 4">HF-2</strain>
    </source>
</reference>
<dbReference type="eggNOG" id="COG4925">
    <property type="taxonomic scope" value="Bacteria"/>
</dbReference>
<dbReference type="InParanoid" id="Q8EWN5"/>
<organism evidence="3 4">
    <name type="scientific">Malacoplasma penetrans (strain HF-2)</name>
    <name type="common">Mycoplasma penetrans</name>
    <dbReference type="NCBI Taxonomy" id="272633"/>
    <lineage>
        <taxon>Bacteria</taxon>
        <taxon>Bacillati</taxon>
        <taxon>Mycoplasmatota</taxon>
        <taxon>Mycoplasmoidales</taxon>
        <taxon>Mycoplasmoidaceae</taxon>
        <taxon>Malacoplasma</taxon>
    </lineage>
</organism>
<feature type="signal peptide" evidence="1">
    <location>
        <begin position="1"/>
        <end position="26"/>
    </location>
</feature>
<sequence>MNKYLSLIPTLGLGLLAFGCSSNSNSNNDNSNSIDSNNSDSNNNWNNNVKSLVININGQPFNTILESNSTVNSFLNLLPLSNLNMNDLNSNEKYIYLSETLNTNTYKPGIINAGDVMLYGNNCLVIFYKTFTSNYSYSKIGTIENVDELVDLLDTRNSVNVSIDFN</sequence>
<protein>
    <recommendedName>
        <fullName evidence="2">Cyclophilin-like domain-containing protein</fullName>
    </recommendedName>
</protein>
<dbReference type="InterPro" id="IPR041183">
    <property type="entry name" value="Cyclophilin-like"/>
</dbReference>
<keyword evidence="1" id="KW-0732">Signal</keyword>